<comment type="caution">
    <text evidence="3">The sequence shown here is derived from an EMBL/GenBank/DDBJ whole genome shotgun (WGS) entry which is preliminary data.</text>
</comment>
<reference evidence="3 4" key="1">
    <citation type="submission" date="2020-02" db="EMBL/GenBank/DDBJ databases">
        <title>Draft genome sequence of Limisphaera ngatamarikiensis NGM72.4T, a thermophilic Verrucomicrobia grouped in subdivision 3.</title>
        <authorList>
            <person name="Carere C.R."/>
            <person name="Steen J."/>
            <person name="Hugenholtz P."/>
            <person name="Stott M.B."/>
        </authorList>
    </citation>
    <scope>NUCLEOTIDE SEQUENCE [LARGE SCALE GENOMIC DNA]</scope>
    <source>
        <strain evidence="3 4">NGM72.4</strain>
    </source>
</reference>
<dbReference type="Pfam" id="PF03450">
    <property type="entry name" value="CO_deh_flav_C"/>
    <property type="match status" value="1"/>
</dbReference>
<dbReference type="Gene3D" id="3.30.43.10">
    <property type="entry name" value="Uridine Diphospho-n-acetylenolpyruvylglucosamine Reductase, domain 2"/>
    <property type="match status" value="1"/>
</dbReference>
<dbReference type="Gene3D" id="3.30.390.50">
    <property type="entry name" value="CO dehydrogenase flavoprotein, C-terminal domain"/>
    <property type="match status" value="1"/>
</dbReference>
<dbReference type="GO" id="GO:0071949">
    <property type="term" value="F:FAD binding"/>
    <property type="evidence" value="ECO:0007669"/>
    <property type="project" value="InterPro"/>
</dbReference>
<evidence type="ECO:0000313" key="3">
    <source>
        <dbReference type="EMBL" id="NGO38802.1"/>
    </source>
</evidence>
<dbReference type="Pfam" id="PF00941">
    <property type="entry name" value="FAD_binding_5"/>
    <property type="match status" value="1"/>
</dbReference>
<sequence length="320" mass="35324">MKPFEYANALSAQSARDLLGPRGHYLAGGNDLLGRLKDDITEASRLVNIKTIPGLDRIEPGPDRWRIGALVTIAQIEDHPEIKKVFPGLQQAAAEVGSQQIRNVATLGGNLAQHSRCWYYRHRDIQCLKKRGRICYAIEGDNRYHALFTGNVCISPVVSNLAIALTALDATAIVLRNGQEQRMSMAELYELAWDNPTAHHSLRPGDLILRVEIPVARRRSAYLQISEKHAFDWALVSCAAAANLENGRLRDVRIALGCISPVPHQVAAANQFLEGKPLQDDVIEQAADLILAGAQPQSHNGYKIPIARALIRRTLHQLQA</sequence>
<dbReference type="Proteomes" id="UP000477311">
    <property type="component" value="Unassembled WGS sequence"/>
</dbReference>
<dbReference type="RefSeq" id="WP_165106470.1">
    <property type="nucleotide sequence ID" value="NZ_JAAKYA010000031.1"/>
</dbReference>
<dbReference type="SMART" id="SM01092">
    <property type="entry name" value="CO_deh_flav_C"/>
    <property type="match status" value="1"/>
</dbReference>
<dbReference type="SUPFAM" id="SSF55447">
    <property type="entry name" value="CO dehydrogenase flavoprotein C-terminal domain-like"/>
    <property type="match status" value="1"/>
</dbReference>
<dbReference type="GO" id="GO:0016491">
    <property type="term" value="F:oxidoreductase activity"/>
    <property type="evidence" value="ECO:0007669"/>
    <property type="project" value="InterPro"/>
</dbReference>
<organism evidence="3 4">
    <name type="scientific">Limisphaera ngatamarikiensis</name>
    <dbReference type="NCBI Taxonomy" id="1324935"/>
    <lineage>
        <taxon>Bacteria</taxon>
        <taxon>Pseudomonadati</taxon>
        <taxon>Verrucomicrobiota</taxon>
        <taxon>Verrucomicrobiia</taxon>
        <taxon>Limisphaerales</taxon>
        <taxon>Limisphaeraceae</taxon>
        <taxon>Limisphaera</taxon>
    </lineage>
</organism>
<dbReference type="InterPro" id="IPR005107">
    <property type="entry name" value="CO_DH_flav_C"/>
</dbReference>
<dbReference type="InterPro" id="IPR016169">
    <property type="entry name" value="FAD-bd_PCMH_sub2"/>
</dbReference>
<dbReference type="PROSITE" id="PS51387">
    <property type="entry name" value="FAD_PCMH"/>
    <property type="match status" value="1"/>
</dbReference>
<name>A0A6M1RVJ1_9BACT</name>
<dbReference type="InterPro" id="IPR016166">
    <property type="entry name" value="FAD-bd_PCMH"/>
</dbReference>
<accession>A0A6M1RVJ1</accession>
<dbReference type="PANTHER" id="PTHR42659:SF9">
    <property type="entry name" value="XANTHINE DEHYDROGENASE FAD-BINDING SUBUNIT XDHB-RELATED"/>
    <property type="match status" value="1"/>
</dbReference>
<dbReference type="Gene3D" id="3.30.465.10">
    <property type="match status" value="2"/>
</dbReference>
<dbReference type="InterPro" id="IPR016167">
    <property type="entry name" value="FAD-bd_PCMH_sub1"/>
</dbReference>
<keyword evidence="4" id="KW-1185">Reference proteome</keyword>
<dbReference type="InterPro" id="IPR036683">
    <property type="entry name" value="CO_DH_flav_C_dom_sf"/>
</dbReference>
<dbReference type="InterPro" id="IPR036318">
    <property type="entry name" value="FAD-bd_PCMH-like_sf"/>
</dbReference>
<feature type="domain" description="FAD-binding PCMH-type" evidence="2">
    <location>
        <begin position="1"/>
        <end position="218"/>
    </location>
</feature>
<dbReference type="InterPro" id="IPR051312">
    <property type="entry name" value="Diverse_Substr_Oxidored"/>
</dbReference>
<keyword evidence="1" id="KW-0274">FAD</keyword>
<dbReference type="PANTHER" id="PTHR42659">
    <property type="entry name" value="XANTHINE DEHYDROGENASE SUBUNIT C-RELATED"/>
    <property type="match status" value="1"/>
</dbReference>
<dbReference type="EMBL" id="JAAKYA010000031">
    <property type="protein sequence ID" value="NGO38802.1"/>
    <property type="molecule type" value="Genomic_DNA"/>
</dbReference>
<proteinExistence type="predicted"/>
<gene>
    <name evidence="3" type="ORF">G4L39_05255</name>
</gene>
<dbReference type="SUPFAM" id="SSF56176">
    <property type="entry name" value="FAD-binding/transporter-associated domain-like"/>
    <property type="match status" value="1"/>
</dbReference>
<keyword evidence="1" id="KW-0285">Flavoprotein</keyword>
<evidence type="ECO:0000259" key="2">
    <source>
        <dbReference type="PROSITE" id="PS51387"/>
    </source>
</evidence>
<protein>
    <recommendedName>
        <fullName evidence="2">FAD-binding PCMH-type domain-containing protein</fullName>
    </recommendedName>
</protein>
<evidence type="ECO:0000313" key="4">
    <source>
        <dbReference type="Proteomes" id="UP000477311"/>
    </source>
</evidence>
<dbReference type="AlphaFoldDB" id="A0A6M1RVJ1"/>
<dbReference type="InterPro" id="IPR002346">
    <property type="entry name" value="Mopterin_DH_FAD-bd"/>
</dbReference>
<evidence type="ECO:0000256" key="1">
    <source>
        <dbReference type="ARBA" id="ARBA00022827"/>
    </source>
</evidence>